<feature type="compositionally biased region" description="Acidic residues" evidence="1">
    <location>
        <begin position="215"/>
        <end position="226"/>
    </location>
</feature>
<feature type="compositionally biased region" description="Pro residues" evidence="1">
    <location>
        <begin position="159"/>
        <end position="169"/>
    </location>
</feature>
<feature type="compositionally biased region" description="Acidic residues" evidence="1">
    <location>
        <begin position="175"/>
        <end position="205"/>
    </location>
</feature>
<comment type="caution">
    <text evidence="2">The sequence shown here is derived from an EMBL/GenBank/DDBJ whole genome shotgun (WGS) entry which is preliminary data.</text>
</comment>
<name>A0ABR2KLL1_9EUKA</name>
<sequence length="367" mass="41367">MSKKGGDQSIILWDSFSCESKNVDFISKIVKNLKVNITSIVVYSKDQNKFCPSISDLSTVYPVVIRFGENAVLDTIVDVVGFLSKCKNNCTFILITNNFPLWINLFQRSSPRSVVFISSTDPRVSLDYSFLPPSIKLNILKWPDLTELLSQPASLVQRPSPPQSPPPPSLSQEQPDAEEENENEPEEEIAAEQNEENEQGYEEDNASNYVHEEPSDNADDEEEDDHADISSSLQREARIQPLDNIDKYQNTIDLRSPSVTGTPSRRINESPEITPKRQQISNGQKMEIPTKFRPLIEAMKSIGKAMISLNDLEGQLNAWFNKLNEPAENINSYIAKASDAGIIIYDKSINYVRFRNRSTASAQIEYV</sequence>
<evidence type="ECO:0008006" key="4">
    <source>
        <dbReference type="Google" id="ProtNLM"/>
    </source>
</evidence>
<proteinExistence type="predicted"/>
<dbReference type="Proteomes" id="UP001470230">
    <property type="component" value="Unassembled WGS sequence"/>
</dbReference>
<gene>
    <name evidence="2" type="ORF">M9Y10_028525</name>
</gene>
<protein>
    <recommendedName>
        <fullName evidence="4">NYN domain-containing protein</fullName>
    </recommendedName>
</protein>
<dbReference type="EMBL" id="JAPFFF010000004">
    <property type="protein sequence ID" value="KAK8891317.1"/>
    <property type="molecule type" value="Genomic_DNA"/>
</dbReference>
<feature type="compositionally biased region" description="Polar residues" evidence="1">
    <location>
        <begin position="247"/>
        <end position="265"/>
    </location>
</feature>
<evidence type="ECO:0000256" key="1">
    <source>
        <dbReference type="SAM" id="MobiDB-lite"/>
    </source>
</evidence>
<evidence type="ECO:0000313" key="3">
    <source>
        <dbReference type="Proteomes" id="UP001470230"/>
    </source>
</evidence>
<reference evidence="2 3" key="1">
    <citation type="submission" date="2024-04" db="EMBL/GenBank/DDBJ databases">
        <title>Tritrichomonas musculus Genome.</title>
        <authorList>
            <person name="Alves-Ferreira E."/>
            <person name="Grigg M."/>
            <person name="Lorenzi H."/>
            <person name="Galac M."/>
        </authorList>
    </citation>
    <scope>NUCLEOTIDE SEQUENCE [LARGE SCALE GENOMIC DNA]</scope>
    <source>
        <strain evidence="2 3">EAF2021</strain>
    </source>
</reference>
<accession>A0ABR2KLL1</accession>
<evidence type="ECO:0000313" key="2">
    <source>
        <dbReference type="EMBL" id="KAK8891317.1"/>
    </source>
</evidence>
<keyword evidence="3" id="KW-1185">Reference proteome</keyword>
<organism evidence="2 3">
    <name type="scientific">Tritrichomonas musculus</name>
    <dbReference type="NCBI Taxonomy" id="1915356"/>
    <lineage>
        <taxon>Eukaryota</taxon>
        <taxon>Metamonada</taxon>
        <taxon>Parabasalia</taxon>
        <taxon>Tritrichomonadida</taxon>
        <taxon>Tritrichomonadidae</taxon>
        <taxon>Tritrichomonas</taxon>
    </lineage>
</organism>
<feature type="region of interest" description="Disordered" evidence="1">
    <location>
        <begin position="154"/>
        <end position="283"/>
    </location>
</feature>